<reference evidence="4" key="1">
    <citation type="journal article" date="2019" name="Int. J. Syst. Evol. Microbiol.">
        <title>The Global Catalogue of Microorganisms (GCM) 10K type strain sequencing project: providing services to taxonomists for standard genome sequencing and annotation.</title>
        <authorList>
            <consortium name="The Broad Institute Genomics Platform"/>
            <consortium name="The Broad Institute Genome Sequencing Center for Infectious Disease"/>
            <person name="Wu L."/>
            <person name="Ma J."/>
        </authorList>
    </citation>
    <scope>NUCLEOTIDE SEQUENCE [LARGE SCALE GENOMIC DNA]</scope>
    <source>
        <strain evidence="4">YIM 94188</strain>
    </source>
</reference>
<name>A0ABW0ZKP9_9ACTN</name>
<protein>
    <submittedName>
        <fullName evidence="3">Crotonase/enoyl-CoA hydratase family protein</fullName>
    </submittedName>
</protein>
<gene>
    <name evidence="3" type="ORF">ACFPQB_21780</name>
</gene>
<dbReference type="PROSITE" id="PS00166">
    <property type="entry name" value="ENOYL_COA_HYDRATASE"/>
    <property type="match status" value="1"/>
</dbReference>
<evidence type="ECO:0000256" key="1">
    <source>
        <dbReference type="ARBA" id="ARBA00005254"/>
    </source>
</evidence>
<evidence type="ECO:0000256" key="2">
    <source>
        <dbReference type="RuleBase" id="RU003707"/>
    </source>
</evidence>
<keyword evidence="4" id="KW-1185">Reference proteome</keyword>
<dbReference type="Pfam" id="PF00378">
    <property type="entry name" value="ECH_1"/>
    <property type="match status" value="1"/>
</dbReference>
<dbReference type="PANTHER" id="PTHR43802:SF1">
    <property type="entry name" value="IP11341P-RELATED"/>
    <property type="match status" value="1"/>
</dbReference>
<accession>A0ABW0ZKP9</accession>
<dbReference type="Proteomes" id="UP001596072">
    <property type="component" value="Unassembled WGS sequence"/>
</dbReference>
<dbReference type="InterPro" id="IPR001753">
    <property type="entry name" value="Enoyl-CoA_hydra/iso"/>
</dbReference>
<dbReference type="Gene3D" id="1.10.12.10">
    <property type="entry name" value="Lyase 2-enoyl-coa Hydratase, Chain A, domain 2"/>
    <property type="match status" value="1"/>
</dbReference>
<evidence type="ECO:0000313" key="4">
    <source>
        <dbReference type="Proteomes" id="UP001596072"/>
    </source>
</evidence>
<dbReference type="CDD" id="cd06558">
    <property type="entry name" value="crotonase-like"/>
    <property type="match status" value="1"/>
</dbReference>
<dbReference type="InterPro" id="IPR018376">
    <property type="entry name" value="Enoyl-CoA_hyd/isom_CS"/>
</dbReference>
<dbReference type="InterPro" id="IPR014748">
    <property type="entry name" value="Enoyl-CoA_hydra_C"/>
</dbReference>
<dbReference type="SUPFAM" id="SSF52096">
    <property type="entry name" value="ClpP/crotonase"/>
    <property type="match status" value="1"/>
</dbReference>
<evidence type="ECO:0000313" key="3">
    <source>
        <dbReference type="EMBL" id="MFC5731556.1"/>
    </source>
</evidence>
<dbReference type="Gene3D" id="3.90.226.10">
    <property type="entry name" value="2-enoyl-CoA Hydratase, Chain A, domain 1"/>
    <property type="match status" value="1"/>
</dbReference>
<dbReference type="PANTHER" id="PTHR43802">
    <property type="entry name" value="ENOYL-COA HYDRATASE"/>
    <property type="match status" value="1"/>
</dbReference>
<sequence>MSSIEAEQGRVLVDRVDHVLVITLDRPRRRNAMTTSMAEELNEALTALDDDPELRSGVLTGAGGYFCAGQDMGQAVRGEFARTVDRGWFGIVDRPPAKPLVAAIEGFALAGGLEIALSCDLIVAAEDADFGVPEVRNGQVAAARGLARLPLRLPFHVAAEMALTGDSVPAQVMHQHGLLTRLAPAGEALSTALDLAQRIAQNPPEATRITLKAIRDAITANEAAAWARQAPELSVYALSGTPEYQEGVSAFLEKRAPRWTP</sequence>
<dbReference type="NCBIfam" id="NF006100">
    <property type="entry name" value="PRK08252.1"/>
    <property type="match status" value="1"/>
</dbReference>
<dbReference type="RefSeq" id="WP_136436762.1">
    <property type="nucleotide sequence ID" value="NZ_JBHSNS010000017.1"/>
</dbReference>
<comment type="caution">
    <text evidence="3">The sequence shown here is derived from an EMBL/GenBank/DDBJ whole genome shotgun (WGS) entry which is preliminary data.</text>
</comment>
<dbReference type="EMBL" id="JBHSNS010000017">
    <property type="protein sequence ID" value="MFC5731556.1"/>
    <property type="molecule type" value="Genomic_DNA"/>
</dbReference>
<comment type="similarity">
    <text evidence="1 2">Belongs to the enoyl-CoA hydratase/isomerase family.</text>
</comment>
<proteinExistence type="inferred from homology"/>
<dbReference type="InterPro" id="IPR029045">
    <property type="entry name" value="ClpP/crotonase-like_dom_sf"/>
</dbReference>
<organism evidence="3 4">
    <name type="scientific">Nocardioides vastitatis</name>
    <dbReference type="NCBI Taxonomy" id="2568655"/>
    <lineage>
        <taxon>Bacteria</taxon>
        <taxon>Bacillati</taxon>
        <taxon>Actinomycetota</taxon>
        <taxon>Actinomycetes</taxon>
        <taxon>Propionibacteriales</taxon>
        <taxon>Nocardioidaceae</taxon>
        <taxon>Nocardioides</taxon>
    </lineage>
</organism>